<dbReference type="InterPro" id="IPR045046">
    <property type="entry name" value="Vps9-like"/>
</dbReference>
<dbReference type="GO" id="GO:0007165">
    <property type="term" value="P:signal transduction"/>
    <property type="evidence" value="ECO:0007669"/>
    <property type="project" value="InterPro"/>
</dbReference>
<feature type="region of interest" description="Disordered" evidence="4">
    <location>
        <begin position="79"/>
        <end position="102"/>
    </location>
</feature>
<dbReference type="OMA" id="TAHYANC"/>
<dbReference type="InParanoid" id="A0A7M7HM26"/>
<name>A0A7M7HM26_STRPU</name>
<dbReference type="SMART" id="SM00252">
    <property type="entry name" value="SH2"/>
    <property type="match status" value="1"/>
</dbReference>
<dbReference type="EnsemblMetazoa" id="XM_011681774">
    <property type="protein sequence ID" value="XP_011680076"/>
    <property type="gene ID" value="LOC100892488"/>
</dbReference>
<dbReference type="InterPro" id="IPR037191">
    <property type="entry name" value="VPS9_dom_sf"/>
</dbReference>
<dbReference type="SUPFAM" id="SSF109993">
    <property type="entry name" value="VPS9 domain"/>
    <property type="match status" value="1"/>
</dbReference>
<feature type="region of interest" description="Disordered" evidence="4">
    <location>
        <begin position="415"/>
        <end position="437"/>
    </location>
</feature>
<keyword evidence="3" id="KW-0727">SH2 domain</keyword>
<organism evidence="7 8">
    <name type="scientific">Strongylocentrotus purpuratus</name>
    <name type="common">Purple sea urchin</name>
    <dbReference type="NCBI Taxonomy" id="7668"/>
    <lineage>
        <taxon>Eukaryota</taxon>
        <taxon>Metazoa</taxon>
        <taxon>Echinodermata</taxon>
        <taxon>Eleutherozoa</taxon>
        <taxon>Echinozoa</taxon>
        <taxon>Echinoidea</taxon>
        <taxon>Euechinoidea</taxon>
        <taxon>Echinacea</taxon>
        <taxon>Camarodonta</taxon>
        <taxon>Echinidea</taxon>
        <taxon>Strongylocentrotidae</taxon>
        <taxon>Strongylocentrotus</taxon>
    </lineage>
</organism>
<dbReference type="SMART" id="SM00167">
    <property type="entry name" value="VPS9"/>
    <property type="match status" value="1"/>
</dbReference>
<reference evidence="7" key="2">
    <citation type="submission" date="2021-01" db="UniProtKB">
        <authorList>
            <consortium name="EnsemblMetazoa"/>
        </authorList>
    </citation>
    <scope>IDENTIFICATION</scope>
</reference>
<dbReference type="InterPro" id="IPR000159">
    <property type="entry name" value="RA_dom"/>
</dbReference>
<proteinExistence type="inferred from homology"/>
<dbReference type="Pfam" id="PF00017">
    <property type="entry name" value="SH2"/>
    <property type="match status" value="1"/>
</dbReference>
<feature type="compositionally biased region" description="Polar residues" evidence="4">
    <location>
        <begin position="89"/>
        <end position="102"/>
    </location>
</feature>
<feature type="domain" description="SH2" evidence="5">
    <location>
        <begin position="150"/>
        <end position="244"/>
    </location>
</feature>
<keyword evidence="2" id="KW-0343">GTPase activation</keyword>
<dbReference type="FunCoup" id="A0A7M7HM26">
    <property type="interactions" value="1068"/>
</dbReference>
<dbReference type="KEGG" id="spu:100892488"/>
<dbReference type="InterPro" id="IPR003123">
    <property type="entry name" value="VPS9"/>
</dbReference>
<dbReference type="GO" id="GO:0005829">
    <property type="term" value="C:cytosol"/>
    <property type="evidence" value="ECO:0000318"/>
    <property type="project" value="GO_Central"/>
</dbReference>
<dbReference type="Gene3D" id="1.20.1050.80">
    <property type="entry name" value="VPS9 domain"/>
    <property type="match status" value="1"/>
</dbReference>
<dbReference type="AlphaFoldDB" id="A0A7M7HM26"/>
<evidence type="ECO:0000256" key="2">
    <source>
        <dbReference type="ARBA" id="ARBA00022468"/>
    </source>
</evidence>
<dbReference type="PANTHER" id="PTHR23101:SF104">
    <property type="entry name" value="PROTEIN SPRINT"/>
    <property type="match status" value="1"/>
</dbReference>
<reference evidence="8" key="1">
    <citation type="submission" date="2015-02" db="EMBL/GenBank/DDBJ databases">
        <title>Genome sequencing for Strongylocentrotus purpuratus.</title>
        <authorList>
            <person name="Murali S."/>
            <person name="Liu Y."/>
            <person name="Vee V."/>
            <person name="English A."/>
            <person name="Wang M."/>
            <person name="Skinner E."/>
            <person name="Han Y."/>
            <person name="Muzny D.M."/>
            <person name="Worley K.C."/>
            <person name="Gibbs R.A."/>
        </authorList>
    </citation>
    <scope>NUCLEOTIDE SEQUENCE</scope>
</reference>
<dbReference type="PROSITE" id="PS50001">
    <property type="entry name" value="SH2"/>
    <property type="match status" value="1"/>
</dbReference>
<dbReference type="RefSeq" id="XP_011680076.1">
    <property type="nucleotide sequence ID" value="XM_011681774.2"/>
</dbReference>
<dbReference type="PANTHER" id="PTHR23101">
    <property type="entry name" value="RAB GDP/GTP EXCHANGE FACTOR"/>
    <property type="match status" value="1"/>
</dbReference>
<sequence>MAYTGELDPLQPEGDKLAKRGSYFEMLSSISTELDIMLNDLKKKESFIPTSPRSPLSTSHVSFEAKDRSLLRSSKAFSFSDTDECDSTGLPSMSSKHTSTLSAPESLIQLQSLDSSTPDRTGCNASLSHSSLPDSTLTMMTRLVHTKPIWFLPSTQRAAAAHYLQSQPVATFVVRQARQKDKLSLTLKHPGTGKGPYIESYPIESTLQGVKLLIEDMVFPALDNLIAYHIQTQIGLPCRLALPKAVMAARNLREIQSLALLEEDFWKSAHSRSPTLPTPKDAFEMDSLMHVTQGCVETPTFSMPFSKQSLSEASSVRQQRDQLNVTSATSFEDGFTSKPDVCGMYGIITTPQVIYQNANTIDKDDPKRPVSSSSQTLLADRKSSMNPITSYHRPLSEFDRQDMRFSSASEFDFVTSTSEQRYPPPKCAPPPPPTGEQSSNIFMMPSLPARYTWSLVKPSSEHVEYCLPHDQPQLPPKQNKKPANHEGYRMPACESMTKDIYPAQECGVTSLITQQQQCLSHKHDNYRTPPPPASYRQSKSYADSQQPAPAAAAAAPRAQEQIQNILQPLPTYNSTKQEPVAWHALPEFDPLFCTSENKEPPANTGITPESHTLMTDCTQTDVHYGIKAVTDSSPSNNNNRTSNQMAPMSNFPDRTLCEISIPKLIRVHDVESGEEDTFSDHEIEDILTNEAGHLLDNSSQSDCEVNPASSFSAGVPFTENENGNHLLLSQSLEFSTVEANELEQSREAQKKDFKRNKSGLSNFNKLRLLAKKGSRGATKKLHRISGKSKKRDASTDIQEAILRVAANTSIGLGALVNGFIRTQEEKCETDKPDIVLRSIRQFMSGTKNYLLNKREPEIDAVIDRHMDELDLAGLEAIVESALHQCVLEPLKSDIGMSCINEYNRNGSMALMDHNIMQAKKRTPEELGIKSNYMPPEGEDLDEIRQLFLQLQEAYSPLNKLDLLLKIVKAIYKSVRDRITGQEVANSMGADDFLPMLIYVLVQCEMISMEIEADYMWGLLDPSMLSGEGGYYLTTLSSAICVLKQFEEDNTRETQGFLTVLAAVSQDPTCISLKTLPVLPGMLASEVCGILAQRMNLRDAEDYRLYLLRDSIEIPVEGFECPLNIKNEEEADGSRGCRFGYRPVHTEVNWPRTSGSM</sequence>
<evidence type="ECO:0000259" key="5">
    <source>
        <dbReference type="PROSITE" id="PS50001"/>
    </source>
</evidence>
<feature type="compositionally biased region" description="Low complexity" evidence="4">
    <location>
        <begin position="632"/>
        <end position="643"/>
    </location>
</feature>
<dbReference type="Gene3D" id="3.30.505.10">
    <property type="entry name" value="SH2 domain"/>
    <property type="match status" value="1"/>
</dbReference>
<dbReference type="Proteomes" id="UP000007110">
    <property type="component" value="Unassembled WGS sequence"/>
</dbReference>
<dbReference type="GO" id="GO:0030139">
    <property type="term" value="C:endocytic vesicle"/>
    <property type="evidence" value="ECO:0000318"/>
    <property type="project" value="GO_Central"/>
</dbReference>
<dbReference type="GeneID" id="100892488"/>
<feature type="compositionally biased region" description="Low complexity" evidence="4">
    <location>
        <begin position="545"/>
        <end position="558"/>
    </location>
</feature>
<dbReference type="SUPFAM" id="SSF55550">
    <property type="entry name" value="SH2 domain"/>
    <property type="match status" value="1"/>
</dbReference>
<evidence type="ECO:0000256" key="4">
    <source>
        <dbReference type="SAM" id="MobiDB-lite"/>
    </source>
</evidence>
<evidence type="ECO:0000313" key="7">
    <source>
        <dbReference type="EnsemblMetazoa" id="XP_011680074"/>
    </source>
</evidence>
<dbReference type="CDD" id="cd01776">
    <property type="entry name" value="RA_Rin"/>
    <property type="match status" value="1"/>
</dbReference>
<dbReference type="Pfam" id="PF00788">
    <property type="entry name" value="RA"/>
    <property type="match status" value="1"/>
</dbReference>
<dbReference type="GO" id="GO:0031267">
    <property type="term" value="F:small GTPase binding"/>
    <property type="evidence" value="ECO:0000318"/>
    <property type="project" value="GO_Central"/>
</dbReference>
<comment type="similarity">
    <text evidence="1">Belongs to the RIN (Ras interaction/interference) family.</text>
</comment>
<feature type="region of interest" description="Disordered" evidence="4">
    <location>
        <begin position="519"/>
        <end position="558"/>
    </location>
</feature>
<feature type="region of interest" description="Disordered" evidence="4">
    <location>
        <begin position="361"/>
        <end position="382"/>
    </location>
</feature>
<dbReference type="RefSeq" id="XP_011680074.1">
    <property type="nucleotide sequence ID" value="XM_011681772.2"/>
</dbReference>
<dbReference type="PROSITE" id="PS51205">
    <property type="entry name" value="VPS9"/>
    <property type="match status" value="1"/>
</dbReference>
<feature type="domain" description="VPS9" evidence="6">
    <location>
        <begin position="905"/>
        <end position="1051"/>
    </location>
</feature>
<protein>
    <submittedName>
        <fullName evidence="7">Uncharacterized protein</fullName>
    </submittedName>
</protein>
<accession>A0A7M7HM26</accession>
<evidence type="ECO:0000259" key="6">
    <source>
        <dbReference type="PROSITE" id="PS51205"/>
    </source>
</evidence>
<dbReference type="InterPro" id="IPR036860">
    <property type="entry name" value="SH2_dom_sf"/>
</dbReference>
<dbReference type="OrthoDB" id="21085at2759"/>
<feature type="region of interest" description="Disordered" evidence="4">
    <location>
        <begin position="628"/>
        <end position="650"/>
    </location>
</feature>
<feature type="compositionally biased region" description="Pro residues" evidence="4">
    <location>
        <begin position="422"/>
        <end position="434"/>
    </location>
</feature>
<dbReference type="GO" id="GO:0016192">
    <property type="term" value="P:vesicle-mediated transport"/>
    <property type="evidence" value="ECO:0007669"/>
    <property type="project" value="InterPro"/>
</dbReference>
<dbReference type="GO" id="GO:0005096">
    <property type="term" value="F:GTPase activator activity"/>
    <property type="evidence" value="ECO:0007669"/>
    <property type="project" value="UniProtKB-KW"/>
</dbReference>
<evidence type="ECO:0000256" key="3">
    <source>
        <dbReference type="PROSITE-ProRule" id="PRU00191"/>
    </source>
</evidence>
<dbReference type="EnsemblMetazoa" id="XM_011681772">
    <property type="protein sequence ID" value="XP_011680074"/>
    <property type="gene ID" value="LOC100892488"/>
</dbReference>
<keyword evidence="8" id="KW-1185">Reference proteome</keyword>
<evidence type="ECO:0000256" key="1">
    <source>
        <dbReference type="ARBA" id="ARBA00006919"/>
    </source>
</evidence>
<feature type="compositionally biased region" description="Polar residues" evidence="4">
    <location>
        <begin position="535"/>
        <end position="544"/>
    </location>
</feature>
<dbReference type="Pfam" id="PF23268">
    <property type="entry name" value="RIN1"/>
    <property type="match status" value="1"/>
</dbReference>
<dbReference type="Pfam" id="PF02204">
    <property type="entry name" value="VPS9"/>
    <property type="match status" value="1"/>
</dbReference>
<dbReference type="InterPro" id="IPR000980">
    <property type="entry name" value="SH2"/>
</dbReference>
<dbReference type="GO" id="GO:0005085">
    <property type="term" value="F:guanyl-nucleotide exchange factor activity"/>
    <property type="evidence" value="ECO:0000318"/>
    <property type="project" value="GO_Central"/>
</dbReference>
<evidence type="ECO:0000313" key="8">
    <source>
        <dbReference type="Proteomes" id="UP000007110"/>
    </source>
</evidence>